<feature type="region of interest" description="Disordered" evidence="1">
    <location>
        <begin position="307"/>
        <end position="333"/>
    </location>
</feature>
<evidence type="ECO:0000256" key="1">
    <source>
        <dbReference type="SAM" id="MobiDB-lite"/>
    </source>
</evidence>
<evidence type="ECO:0000313" key="3">
    <source>
        <dbReference type="Proteomes" id="UP000599312"/>
    </source>
</evidence>
<comment type="caution">
    <text evidence="2">The sequence shown here is derived from an EMBL/GenBank/DDBJ whole genome shotgun (WGS) entry which is preliminary data.</text>
</comment>
<accession>A0A931FMJ5</accession>
<keyword evidence="3" id="KW-1185">Reference proteome</keyword>
<protein>
    <submittedName>
        <fullName evidence="2">Chemotaxis protein MotC</fullName>
    </submittedName>
</protein>
<proteinExistence type="predicted"/>
<sequence length="357" mass="39229">MQDQIAVGSTAAHVAQRALLVSIDETFIPLEAEVWQEQRNVRAAVTFVLSGGKPSILKRLLSLGTLAGHDERLVRGALAYVEGREADAKRYFGDIDVTILPPSLAGQIALVKSALLVRDDPAGSIQLLDFVRLQLPGTLVEEAALRREIFVASQIGDSKKFDALSRQYLRRFRHSVYSGNFRQRFAAALTRLEFTRDHEQFARLVTILNELEPDGRRELYLMVARAAIDQGQTKAAILSSDKALELSVSDRVSATRARLYKAAAVIVTAKGFDTGVDELRKIDRTILPPNDLTLLDAAFSMANYIRSSPETAPTPPPVAAPVASPDQTAQAMQSLPAISRAQDALGRVDQLFRRETR</sequence>
<organism evidence="2 3">
    <name type="scientific">Microvirga alba</name>
    <dbReference type="NCBI Taxonomy" id="2791025"/>
    <lineage>
        <taxon>Bacteria</taxon>
        <taxon>Pseudomonadati</taxon>
        <taxon>Pseudomonadota</taxon>
        <taxon>Alphaproteobacteria</taxon>
        <taxon>Hyphomicrobiales</taxon>
        <taxon>Methylobacteriaceae</taxon>
        <taxon>Microvirga</taxon>
    </lineage>
</organism>
<name>A0A931FMJ5_9HYPH</name>
<dbReference type="EMBL" id="JADQDO010000002">
    <property type="protein sequence ID" value="MBF9232610.1"/>
    <property type="molecule type" value="Genomic_DNA"/>
</dbReference>
<evidence type="ECO:0000313" key="2">
    <source>
        <dbReference type="EMBL" id="MBF9232610.1"/>
    </source>
</evidence>
<gene>
    <name evidence="2" type="ORF">I2H38_04380</name>
</gene>
<dbReference type="Proteomes" id="UP000599312">
    <property type="component" value="Unassembled WGS sequence"/>
</dbReference>
<reference evidence="2" key="1">
    <citation type="submission" date="2020-11" db="EMBL/GenBank/DDBJ databases">
        <authorList>
            <person name="Kim M.K."/>
        </authorList>
    </citation>
    <scope>NUCLEOTIDE SEQUENCE</scope>
    <source>
        <strain evidence="2">BT350</strain>
    </source>
</reference>
<dbReference type="RefSeq" id="WP_196270620.1">
    <property type="nucleotide sequence ID" value="NZ_JADQDO010000002.1"/>
</dbReference>
<dbReference type="AlphaFoldDB" id="A0A931FMJ5"/>